<dbReference type="Proteomes" id="UP000195897">
    <property type="component" value="Unassembled WGS sequence"/>
</dbReference>
<dbReference type="RefSeq" id="WP_087373692.1">
    <property type="nucleotide sequence ID" value="NZ_NFKK01000013.1"/>
</dbReference>
<name>A0A1Y4L5Q0_9FIRM</name>
<feature type="domain" description="BRCT" evidence="1">
    <location>
        <begin position="239"/>
        <end position="307"/>
    </location>
</feature>
<evidence type="ECO:0000313" key="2">
    <source>
        <dbReference type="EMBL" id="OUP52093.1"/>
    </source>
</evidence>
<gene>
    <name evidence="2" type="ORF">B5F17_10630</name>
</gene>
<comment type="caution">
    <text evidence="2">The sequence shown here is derived from an EMBL/GenBank/DDBJ whole genome shotgun (WGS) entry which is preliminary data.</text>
</comment>
<evidence type="ECO:0000259" key="1">
    <source>
        <dbReference type="PROSITE" id="PS50172"/>
    </source>
</evidence>
<dbReference type="EMBL" id="NFKK01000013">
    <property type="protein sequence ID" value="OUP52093.1"/>
    <property type="molecule type" value="Genomic_DNA"/>
</dbReference>
<evidence type="ECO:0000313" key="3">
    <source>
        <dbReference type="Proteomes" id="UP000195897"/>
    </source>
</evidence>
<dbReference type="SUPFAM" id="SSF52113">
    <property type="entry name" value="BRCT domain"/>
    <property type="match status" value="1"/>
</dbReference>
<dbReference type="PROSITE" id="PS50172">
    <property type="entry name" value="BRCT"/>
    <property type="match status" value="1"/>
</dbReference>
<reference evidence="3" key="1">
    <citation type="submission" date="2017-04" db="EMBL/GenBank/DDBJ databases">
        <title>Function of individual gut microbiota members based on whole genome sequencing of pure cultures obtained from chicken caecum.</title>
        <authorList>
            <person name="Medvecky M."/>
            <person name="Cejkova D."/>
            <person name="Polansky O."/>
            <person name="Karasova D."/>
            <person name="Kubasova T."/>
            <person name="Cizek A."/>
            <person name="Rychlik I."/>
        </authorList>
    </citation>
    <scope>NUCLEOTIDE SEQUENCE [LARGE SCALE GENOMIC DNA]</scope>
    <source>
        <strain evidence="3">An180</strain>
    </source>
</reference>
<organism evidence="2 3">
    <name type="scientific">Butyricicoccus pullicaecorum</name>
    <dbReference type="NCBI Taxonomy" id="501571"/>
    <lineage>
        <taxon>Bacteria</taxon>
        <taxon>Bacillati</taxon>
        <taxon>Bacillota</taxon>
        <taxon>Clostridia</taxon>
        <taxon>Eubacteriales</taxon>
        <taxon>Butyricicoccaceae</taxon>
        <taxon>Butyricicoccus</taxon>
    </lineage>
</organism>
<dbReference type="InterPro" id="IPR036420">
    <property type="entry name" value="BRCT_dom_sf"/>
</dbReference>
<proteinExistence type="predicted"/>
<sequence length="335" mass="37628">MQTEIRARTRIQFINPILADCLRRHAALFQYAGIEPDFDPEGCFFTVRDDLFPMPHTLSDFAPCLVRFLAGYNDRADAAALRDRLRAQGAALTEGYTALSIDQQAVLTGTYAARWNTRPTSYAKDYYAALVRRIAERDGLPLEAVTLDRFACAVRTVPARVSAIFNFDGTQSTYLRTYRLRGFETDADPLVLRVTVTYDDRNQPRQAVTYDARNRPTAHRSMGTDFARQIGPKPRTLDFAGKHFVLTGGDKPAMTRVIQSRGGIVHPSAVKATDYLIIGDDVRRETAKIARVKELNATRAQPVTALWEHEFWQLCTVCPPTEQDGQNVPENPDTP</sequence>
<accession>A0A1Y4L5Q0</accession>
<dbReference type="AlphaFoldDB" id="A0A1Y4L5Q0"/>
<protein>
    <recommendedName>
        <fullName evidence="1">BRCT domain-containing protein</fullName>
    </recommendedName>
</protein>
<dbReference type="Pfam" id="PF00533">
    <property type="entry name" value="BRCT"/>
    <property type="match status" value="1"/>
</dbReference>
<dbReference type="InterPro" id="IPR001357">
    <property type="entry name" value="BRCT_dom"/>
</dbReference>
<dbReference type="Gene3D" id="3.40.50.10190">
    <property type="entry name" value="BRCT domain"/>
    <property type="match status" value="1"/>
</dbReference>